<proteinExistence type="predicted"/>
<organism evidence="2 3">
    <name type="scientific">Coprinellus micaceus</name>
    <name type="common">Glistening ink-cap mushroom</name>
    <name type="synonym">Coprinus micaceus</name>
    <dbReference type="NCBI Taxonomy" id="71717"/>
    <lineage>
        <taxon>Eukaryota</taxon>
        <taxon>Fungi</taxon>
        <taxon>Dikarya</taxon>
        <taxon>Basidiomycota</taxon>
        <taxon>Agaricomycotina</taxon>
        <taxon>Agaricomycetes</taxon>
        <taxon>Agaricomycetidae</taxon>
        <taxon>Agaricales</taxon>
        <taxon>Agaricineae</taxon>
        <taxon>Psathyrellaceae</taxon>
        <taxon>Coprinellus</taxon>
    </lineage>
</organism>
<name>A0A4Y7TA01_COPMI</name>
<feature type="compositionally biased region" description="Pro residues" evidence="1">
    <location>
        <begin position="58"/>
        <end position="67"/>
    </location>
</feature>
<dbReference type="AlphaFoldDB" id="A0A4Y7TA01"/>
<feature type="compositionally biased region" description="Basic and acidic residues" evidence="1">
    <location>
        <begin position="100"/>
        <end position="124"/>
    </location>
</feature>
<reference evidence="2 3" key="1">
    <citation type="journal article" date="2019" name="Nat. Ecol. Evol.">
        <title>Megaphylogeny resolves global patterns of mushroom evolution.</title>
        <authorList>
            <person name="Varga T."/>
            <person name="Krizsan K."/>
            <person name="Foldi C."/>
            <person name="Dima B."/>
            <person name="Sanchez-Garcia M."/>
            <person name="Sanchez-Ramirez S."/>
            <person name="Szollosi G.J."/>
            <person name="Szarkandi J.G."/>
            <person name="Papp V."/>
            <person name="Albert L."/>
            <person name="Andreopoulos W."/>
            <person name="Angelini C."/>
            <person name="Antonin V."/>
            <person name="Barry K.W."/>
            <person name="Bougher N.L."/>
            <person name="Buchanan P."/>
            <person name="Buyck B."/>
            <person name="Bense V."/>
            <person name="Catcheside P."/>
            <person name="Chovatia M."/>
            <person name="Cooper J."/>
            <person name="Damon W."/>
            <person name="Desjardin D."/>
            <person name="Finy P."/>
            <person name="Geml J."/>
            <person name="Haridas S."/>
            <person name="Hughes K."/>
            <person name="Justo A."/>
            <person name="Karasinski D."/>
            <person name="Kautmanova I."/>
            <person name="Kiss B."/>
            <person name="Kocsube S."/>
            <person name="Kotiranta H."/>
            <person name="LaButti K.M."/>
            <person name="Lechner B.E."/>
            <person name="Liimatainen K."/>
            <person name="Lipzen A."/>
            <person name="Lukacs Z."/>
            <person name="Mihaltcheva S."/>
            <person name="Morgado L.N."/>
            <person name="Niskanen T."/>
            <person name="Noordeloos M.E."/>
            <person name="Ohm R.A."/>
            <person name="Ortiz-Santana B."/>
            <person name="Ovrebo C."/>
            <person name="Racz N."/>
            <person name="Riley R."/>
            <person name="Savchenko A."/>
            <person name="Shiryaev A."/>
            <person name="Soop K."/>
            <person name="Spirin V."/>
            <person name="Szebenyi C."/>
            <person name="Tomsovsky M."/>
            <person name="Tulloss R.E."/>
            <person name="Uehling J."/>
            <person name="Grigoriev I.V."/>
            <person name="Vagvolgyi C."/>
            <person name="Papp T."/>
            <person name="Martin F.M."/>
            <person name="Miettinen O."/>
            <person name="Hibbett D.S."/>
            <person name="Nagy L.G."/>
        </authorList>
    </citation>
    <scope>NUCLEOTIDE SEQUENCE [LARGE SCALE GENOMIC DNA]</scope>
    <source>
        <strain evidence="2 3">FP101781</strain>
    </source>
</reference>
<feature type="compositionally biased region" description="Polar residues" evidence="1">
    <location>
        <begin position="90"/>
        <end position="99"/>
    </location>
</feature>
<dbReference type="Proteomes" id="UP000298030">
    <property type="component" value="Unassembled WGS sequence"/>
</dbReference>
<dbReference type="EMBL" id="QPFP01000020">
    <property type="protein sequence ID" value="TEB30993.1"/>
    <property type="molecule type" value="Genomic_DNA"/>
</dbReference>
<feature type="region of interest" description="Disordered" evidence="1">
    <location>
        <begin position="227"/>
        <end position="246"/>
    </location>
</feature>
<accession>A0A4Y7TA01</accession>
<feature type="region of interest" description="Disordered" evidence="1">
    <location>
        <begin position="58"/>
        <end position="131"/>
    </location>
</feature>
<comment type="caution">
    <text evidence="2">The sequence shown here is derived from an EMBL/GenBank/DDBJ whole genome shotgun (WGS) entry which is preliminary data.</text>
</comment>
<keyword evidence="3" id="KW-1185">Reference proteome</keyword>
<sequence length="246" mass="27019">MSLFTMSLPHHHPLPLASKHSSATLYALRAHAAPRSSTPNVYPAFTLPPICLSTPAIDLPPPPPHRSSPPAVLLRHPPSSLPRKKRHPIPTSTISSTQREVNDEGRMKPERSPGEWEPGEERSSGTKAGYGTTCPASYSYPLDMPVWPYEWVLPAQVIRTRHRFGGWMDGRGGRRGGWWRGKTTTGASSIHRRVEDVVCKGRESFVQSRLAAPRTAPSLDNRTTIVAPQAFPHPSPPCSRLSTPGT</sequence>
<evidence type="ECO:0000313" key="3">
    <source>
        <dbReference type="Proteomes" id="UP000298030"/>
    </source>
</evidence>
<protein>
    <submittedName>
        <fullName evidence="2">Uncharacterized protein</fullName>
    </submittedName>
</protein>
<evidence type="ECO:0000256" key="1">
    <source>
        <dbReference type="SAM" id="MobiDB-lite"/>
    </source>
</evidence>
<evidence type="ECO:0000313" key="2">
    <source>
        <dbReference type="EMBL" id="TEB30993.1"/>
    </source>
</evidence>
<gene>
    <name evidence="2" type="ORF">FA13DRAFT_1709861</name>
</gene>